<dbReference type="Gene3D" id="3.30.450.30">
    <property type="entry name" value="Dynein light chain 2a, cytoplasmic"/>
    <property type="match status" value="1"/>
</dbReference>
<keyword evidence="2" id="KW-0472">Membrane</keyword>
<keyword evidence="2" id="KW-0812">Transmembrane</keyword>
<sequence>MVVVFVLVLVVVVVLLVLMVVVVVWCCCCCLVFLVLALVGVGGGVCVGGGGGGSVGVDGVVVVMLVAVEVVGGTPKAPIIPSLKSQVTLSQESVSHRFTHRSFARSPPNTTAANDGGRHSSLPSPVPLPRPRAASVCWPLPSPSVSSRPPWLRRASSVSASASSVVIVLAPLRSSDLSRRLPALQQPQGLGFMDWSFVHKTWDKWASSNVGHSGHPLKAALLINYDPTGPSRLLSTIAEQEGIKANPMELTHFLDFIKRNQLQSETFIIASNEYLVTSIHENWFSGRCINTSKPAGEGAIVIQTAAYILVALYEGSIGPASRAMAAADQLTWQLGRKNL</sequence>
<evidence type="ECO:0008006" key="5">
    <source>
        <dbReference type="Google" id="ProtNLM"/>
    </source>
</evidence>
<dbReference type="InterPro" id="IPR048278">
    <property type="entry name" value="PFN"/>
</dbReference>
<evidence type="ECO:0000313" key="3">
    <source>
        <dbReference type="EMBL" id="RYR02467.1"/>
    </source>
</evidence>
<name>A0A444YKP0_ARAHY</name>
<dbReference type="STRING" id="3818.A0A444YKP0"/>
<dbReference type="Proteomes" id="UP000289738">
    <property type="component" value="Chromosome B06"/>
</dbReference>
<dbReference type="PANTHER" id="PTHR36780:SF1">
    <property type="entry name" value="PROFILIN"/>
    <property type="match status" value="1"/>
</dbReference>
<dbReference type="EMBL" id="SDMP01000016">
    <property type="protein sequence ID" value="RYR02467.1"/>
    <property type="molecule type" value="Genomic_DNA"/>
</dbReference>
<organism evidence="3 4">
    <name type="scientific">Arachis hypogaea</name>
    <name type="common">Peanut</name>
    <dbReference type="NCBI Taxonomy" id="3818"/>
    <lineage>
        <taxon>Eukaryota</taxon>
        <taxon>Viridiplantae</taxon>
        <taxon>Streptophyta</taxon>
        <taxon>Embryophyta</taxon>
        <taxon>Tracheophyta</taxon>
        <taxon>Spermatophyta</taxon>
        <taxon>Magnoliopsida</taxon>
        <taxon>eudicotyledons</taxon>
        <taxon>Gunneridae</taxon>
        <taxon>Pentapetalae</taxon>
        <taxon>rosids</taxon>
        <taxon>fabids</taxon>
        <taxon>Fabales</taxon>
        <taxon>Fabaceae</taxon>
        <taxon>Papilionoideae</taxon>
        <taxon>50 kb inversion clade</taxon>
        <taxon>dalbergioids sensu lato</taxon>
        <taxon>Dalbergieae</taxon>
        <taxon>Pterocarpus clade</taxon>
        <taxon>Arachis</taxon>
    </lineage>
</organism>
<gene>
    <name evidence="3" type="ORF">Ahy_B06g081253</name>
</gene>
<dbReference type="SUPFAM" id="SSF55770">
    <property type="entry name" value="Profilin (actin-binding protein)"/>
    <property type="match status" value="1"/>
</dbReference>
<dbReference type="AlphaFoldDB" id="A0A444YKP0"/>
<keyword evidence="4" id="KW-1185">Reference proteome</keyword>
<evidence type="ECO:0000313" key="4">
    <source>
        <dbReference type="Proteomes" id="UP000289738"/>
    </source>
</evidence>
<evidence type="ECO:0000256" key="2">
    <source>
        <dbReference type="SAM" id="Phobius"/>
    </source>
</evidence>
<accession>A0A444YKP0</accession>
<dbReference type="PANTHER" id="PTHR36780">
    <property type="entry name" value="OS05G0241400 PROTEIN"/>
    <property type="match status" value="1"/>
</dbReference>
<protein>
    <recommendedName>
        <fullName evidence="5">Profilin</fullName>
    </recommendedName>
</protein>
<feature type="transmembrane region" description="Helical" evidence="2">
    <location>
        <begin position="6"/>
        <end position="39"/>
    </location>
</feature>
<feature type="region of interest" description="Disordered" evidence="1">
    <location>
        <begin position="98"/>
        <end position="126"/>
    </location>
</feature>
<dbReference type="Pfam" id="PF00235">
    <property type="entry name" value="Profilin"/>
    <property type="match status" value="1"/>
</dbReference>
<comment type="caution">
    <text evidence="3">The sequence shown here is derived from an EMBL/GenBank/DDBJ whole genome shotgun (WGS) entry which is preliminary data.</text>
</comment>
<proteinExistence type="predicted"/>
<dbReference type="GO" id="GO:0003779">
    <property type="term" value="F:actin binding"/>
    <property type="evidence" value="ECO:0007669"/>
    <property type="project" value="InterPro"/>
</dbReference>
<keyword evidence="2" id="KW-1133">Transmembrane helix</keyword>
<dbReference type="InterPro" id="IPR036140">
    <property type="entry name" value="PFN_sf"/>
</dbReference>
<evidence type="ECO:0000256" key="1">
    <source>
        <dbReference type="SAM" id="MobiDB-lite"/>
    </source>
</evidence>
<reference evidence="3 4" key="1">
    <citation type="submission" date="2019-01" db="EMBL/GenBank/DDBJ databases">
        <title>Sequencing of cultivated peanut Arachis hypogaea provides insights into genome evolution and oil improvement.</title>
        <authorList>
            <person name="Chen X."/>
        </authorList>
    </citation>
    <scope>NUCLEOTIDE SEQUENCE [LARGE SCALE GENOMIC DNA]</scope>
    <source>
        <strain evidence="4">cv. Fuhuasheng</strain>
        <tissue evidence="3">Leaves</tissue>
    </source>
</reference>